<gene>
    <name evidence="2" type="ORF">GPLA_0780</name>
</gene>
<proteinExistence type="predicted"/>
<dbReference type="SUPFAM" id="SSF52266">
    <property type="entry name" value="SGNH hydrolase"/>
    <property type="match status" value="1"/>
</dbReference>
<dbReference type="OrthoDB" id="9804395at2"/>
<protein>
    <recommendedName>
        <fullName evidence="1">SGNH hydrolase-type esterase domain-containing protein</fullName>
    </recommendedName>
</protein>
<comment type="caution">
    <text evidence="2">The sequence shown here is derived from an EMBL/GenBank/DDBJ whole genome shotgun (WGS) entry which is preliminary data.</text>
</comment>
<name>K6Z668_9ALTE</name>
<keyword evidence="3" id="KW-1185">Reference proteome</keyword>
<evidence type="ECO:0000313" key="3">
    <source>
        <dbReference type="Proteomes" id="UP000006322"/>
    </source>
</evidence>
<dbReference type="AlphaFoldDB" id="K6Z668"/>
<accession>K6Z668</accession>
<dbReference type="EMBL" id="BAER01000018">
    <property type="protein sequence ID" value="GAC31696.1"/>
    <property type="molecule type" value="Genomic_DNA"/>
</dbReference>
<dbReference type="Pfam" id="PF13472">
    <property type="entry name" value="Lipase_GDSL_2"/>
    <property type="match status" value="1"/>
</dbReference>
<dbReference type="CDD" id="cd01836">
    <property type="entry name" value="FeeA_FeeB_like"/>
    <property type="match status" value="1"/>
</dbReference>
<dbReference type="Proteomes" id="UP000006322">
    <property type="component" value="Unassembled WGS sequence"/>
</dbReference>
<feature type="domain" description="SGNH hydrolase-type esterase" evidence="1">
    <location>
        <begin position="50"/>
        <end position="221"/>
    </location>
</feature>
<dbReference type="InterPro" id="IPR036514">
    <property type="entry name" value="SGNH_hydro_sf"/>
</dbReference>
<dbReference type="Gene3D" id="3.40.50.1110">
    <property type="entry name" value="SGNH hydrolase"/>
    <property type="match status" value="1"/>
</dbReference>
<evidence type="ECO:0000313" key="2">
    <source>
        <dbReference type="EMBL" id="GAC31696.1"/>
    </source>
</evidence>
<dbReference type="STRING" id="1129793.GPLA_0780"/>
<reference evidence="3" key="1">
    <citation type="journal article" date="2014" name="Environ. Microbiol.">
        <title>Comparative genomics of the marine bacterial genus Glaciecola reveals the high degree of genomic diversity and genomic characteristic for cold adaptation.</title>
        <authorList>
            <person name="Qin Q.L."/>
            <person name="Xie B.B."/>
            <person name="Yu Y."/>
            <person name="Shu Y.L."/>
            <person name="Rong J.C."/>
            <person name="Zhang Y.J."/>
            <person name="Zhao D.L."/>
            <person name="Chen X.L."/>
            <person name="Zhang X.Y."/>
            <person name="Chen B."/>
            <person name="Zhou B.C."/>
            <person name="Zhang Y.Z."/>
        </authorList>
    </citation>
    <scope>NUCLEOTIDE SEQUENCE [LARGE SCALE GENOMIC DNA]</scope>
    <source>
        <strain evidence="3">LMG 21857</strain>
    </source>
</reference>
<sequence>MLYQVATLLLSPIFIVQGKYVKRVTVKLPEPEGLRHGMMGNGVPASLLIIGDSAAAGVGVEHQDQALTGIMLSTLSPHYQVSWKLMAQTGDTSGQLLDKISRSGSHESYDTVVISIGVNDVTGLTSTQTWINNLNMITTALQEKFAVKRILFSSLPPMHLFPALPHPLRWWLGTRAKQLNKLAEQFCRQTANCSFINVPYPLDPRFVATDGFHPGAPAYQLWGEYLAEIIHEQLSIDM</sequence>
<evidence type="ECO:0000259" key="1">
    <source>
        <dbReference type="Pfam" id="PF13472"/>
    </source>
</evidence>
<organism evidence="2 3">
    <name type="scientific">Paraglaciecola polaris LMG 21857</name>
    <dbReference type="NCBI Taxonomy" id="1129793"/>
    <lineage>
        <taxon>Bacteria</taxon>
        <taxon>Pseudomonadati</taxon>
        <taxon>Pseudomonadota</taxon>
        <taxon>Gammaproteobacteria</taxon>
        <taxon>Alteromonadales</taxon>
        <taxon>Alteromonadaceae</taxon>
        <taxon>Paraglaciecola</taxon>
    </lineage>
</organism>
<dbReference type="InterPro" id="IPR013830">
    <property type="entry name" value="SGNH_hydro"/>
</dbReference>
<dbReference type="RefSeq" id="WP_007103500.1">
    <property type="nucleotide sequence ID" value="NZ_BAER01000018.1"/>
</dbReference>
<dbReference type="GO" id="GO:0016788">
    <property type="term" value="F:hydrolase activity, acting on ester bonds"/>
    <property type="evidence" value="ECO:0007669"/>
    <property type="project" value="UniProtKB-ARBA"/>
</dbReference>